<reference evidence="6 7" key="1">
    <citation type="submission" date="2012-12" db="EMBL/GenBank/DDBJ databases">
        <title>Genome assembly of Marinobacter sp. AK21.</title>
        <authorList>
            <person name="Khatri I."/>
            <person name="Kumar R."/>
            <person name="Vaidya B."/>
            <person name="Subramanian S."/>
            <person name="Pinnaka A."/>
        </authorList>
    </citation>
    <scope>NUCLEOTIDE SEQUENCE [LARGE SCALE GENOMIC DNA]</scope>
    <source>
        <strain evidence="6 7">AK21</strain>
    </source>
</reference>
<dbReference type="PATRIC" id="fig|1137280.3.peg.546"/>
<keyword evidence="2 3" id="KW-0175">Coiled coil</keyword>
<dbReference type="Pfam" id="PF25989">
    <property type="entry name" value="YknX_C"/>
    <property type="match status" value="1"/>
</dbReference>
<gene>
    <name evidence="6" type="ORF">D777_00730</name>
</gene>
<dbReference type="Proteomes" id="UP000035057">
    <property type="component" value="Unassembled WGS sequence"/>
</dbReference>
<keyword evidence="4" id="KW-0812">Transmembrane</keyword>
<dbReference type="Gene3D" id="1.10.287.470">
    <property type="entry name" value="Helix hairpin bin"/>
    <property type="match status" value="1"/>
</dbReference>
<dbReference type="Gene3D" id="2.40.420.20">
    <property type="match status" value="1"/>
</dbReference>
<sequence length="401" mass="42941">MTTKTSVGKWGFWAFVAVLAGAVLYLAVRPDPVWVDLATVSRGALEVSIDEEGKTRVKDRYLISSPVAGYLHRVPNEVGDRVSPGQLLTEVDPMPASVLDARSRAEAEARVAVARSALNSTRQKVAAAQAEADLARKELARLRSLSADRFVSEDRLEQAVSAADRANAILRSARFDEEVMTHELKAARTRLEVSAARSSGNGNVERVSVRSPVEGAVLGVVRKSEGVIQAGEPILEVGDPSALEVEVDVLSFDAVNLSPGIPVRLTGWGGQVLEGRVRRVEPVGFEDISALGVEEQRVKVVADIVSPTGEWSTLGDGYRVDASFILWSGEDVLIVPTSAIFDHNGGQAVFVADNDVARLVPVTTGRSNGLHTVITEGVAAGGMVIRHPDSEIFDGARIRER</sequence>
<dbReference type="STRING" id="1137280.D777_00730"/>
<keyword evidence="7" id="KW-1185">Reference proteome</keyword>
<name>A0A072N3M0_9GAMM</name>
<evidence type="ECO:0000256" key="3">
    <source>
        <dbReference type="SAM" id="Coils"/>
    </source>
</evidence>
<dbReference type="OrthoDB" id="9791520at2"/>
<keyword evidence="4" id="KW-1133">Transmembrane helix</keyword>
<organism evidence="6 7">
    <name type="scientific">Marinobacter nitratireducens</name>
    <dbReference type="NCBI Taxonomy" id="1137280"/>
    <lineage>
        <taxon>Bacteria</taxon>
        <taxon>Pseudomonadati</taxon>
        <taxon>Pseudomonadota</taxon>
        <taxon>Gammaproteobacteria</taxon>
        <taxon>Pseudomonadales</taxon>
        <taxon>Marinobacteraceae</taxon>
        <taxon>Marinobacter</taxon>
    </lineage>
</organism>
<feature type="coiled-coil region" evidence="3">
    <location>
        <begin position="104"/>
        <end position="145"/>
    </location>
</feature>
<proteinExistence type="predicted"/>
<feature type="domain" description="YknX-like C-terminal permuted SH3-like" evidence="5">
    <location>
        <begin position="333"/>
        <end position="399"/>
    </location>
</feature>
<dbReference type="PANTHER" id="PTHR32347:SF29">
    <property type="entry name" value="UPF0194 MEMBRANE PROTEIN YBHG"/>
    <property type="match status" value="1"/>
</dbReference>
<dbReference type="InterPro" id="IPR058637">
    <property type="entry name" value="YknX-like_C"/>
</dbReference>
<dbReference type="Gene3D" id="2.40.50.100">
    <property type="match status" value="1"/>
</dbReference>
<evidence type="ECO:0000256" key="4">
    <source>
        <dbReference type="SAM" id="Phobius"/>
    </source>
</evidence>
<evidence type="ECO:0000313" key="7">
    <source>
        <dbReference type="Proteomes" id="UP000035057"/>
    </source>
</evidence>
<accession>A0A072N3M0</accession>
<dbReference type="SUPFAM" id="SSF111369">
    <property type="entry name" value="HlyD-like secretion proteins"/>
    <property type="match status" value="1"/>
</dbReference>
<dbReference type="GO" id="GO:0030313">
    <property type="term" value="C:cell envelope"/>
    <property type="evidence" value="ECO:0007669"/>
    <property type="project" value="UniProtKB-SubCell"/>
</dbReference>
<evidence type="ECO:0000313" key="6">
    <source>
        <dbReference type="EMBL" id="KEF32096.1"/>
    </source>
</evidence>
<protein>
    <submittedName>
        <fullName evidence="6">RND efflux membrane fusion protein</fullName>
    </submittedName>
</protein>
<keyword evidence="4" id="KW-0472">Membrane</keyword>
<dbReference type="AlphaFoldDB" id="A0A072N3M0"/>
<comment type="caution">
    <text evidence="6">The sequence shown here is derived from an EMBL/GenBank/DDBJ whole genome shotgun (WGS) entry which is preliminary data.</text>
</comment>
<dbReference type="RefSeq" id="WP_036128522.1">
    <property type="nucleotide sequence ID" value="NZ_ANIE01000003.1"/>
</dbReference>
<evidence type="ECO:0000256" key="2">
    <source>
        <dbReference type="ARBA" id="ARBA00023054"/>
    </source>
</evidence>
<dbReference type="PANTHER" id="PTHR32347">
    <property type="entry name" value="EFFLUX SYSTEM COMPONENT YKNX-RELATED"/>
    <property type="match status" value="1"/>
</dbReference>
<comment type="subcellular location">
    <subcellularLocation>
        <location evidence="1">Cell envelope</location>
    </subcellularLocation>
</comment>
<feature type="transmembrane region" description="Helical" evidence="4">
    <location>
        <begin position="12"/>
        <end position="28"/>
    </location>
</feature>
<dbReference type="InterPro" id="IPR050465">
    <property type="entry name" value="UPF0194_transport"/>
</dbReference>
<dbReference type="EMBL" id="ANIE01000003">
    <property type="protein sequence ID" value="KEF32096.1"/>
    <property type="molecule type" value="Genomic_DNA"/>
</dbReference>
<evidence type="ECO:0000259" key="5">
    <source>
        <dbReference type="Pfam" id="PF25989"/>
    </source>
</evidence>
<evidence type="ECO:0000256" key="1">
    <source>
        <dbReference type="ARBA" id="ARBA00004196"/>
    </source>
</evidence>